<sequence length="255" mass="27449">MAVPLLARIAVAGPPTARENTMWLLTRLAVDWYDEYRLTTGIDTVAWRAAASECSPQKMLPWYDEQLAAETDERQRRQLRDIRDWVAAGNSPDARWTALCSYDAVLAELPGLLTLFDHGDPRPRTRIAYLTAWFPEAAPTTLPRLLALAEREHEPVAAATALVAVGLVGGPAHAVRVAPYLDSADRLVRWAAATALARIASGSRAGLESALVDRAVAELTAAAAGPAPASCTDYNSGDFHGHIERTLCTLASGTP</sequence>
<dbReference type="Gene3D" id="1.25.10.10">
    <property type="entry name" value="Leucine-rich Repeat Variant"/>
    <property type="match status" value="1"/>
</dbReference>
<evidence type="ECO:0008006" key="3">
    <source>
        <dbReference type="Google" id="ProtNLM"/>
    </source>
</evidence>
<organism evidence="1 2">
    <name type="scientific">Streptomyces tauricus</name>
    <dbReference type="NCBI Taxonomy" id="68274"/>
    <lineage>
        <taxon>Bacteria</taxon>
        <taxon>Bacillati</taxon>
        <taxon>Actinomycetota</taxon>
        <taxon>Actinomycetes</taxon>
        <taxon>Kitasatosporales</taxon>
        <taxon>Streptomycetaceae</taxon>
        <taxon>Streptomyces</taxon>
        <taxon>Streptomyces aurantiacus group</taxon>
    </lineage>
</organism>
<accession>A0ABZ1J697</accession>
<reference evidence="1" key="1">
    <citation type="submission" date="2022-10" db="EMBL/GenBank/DDBJ databases">
        <title>The complete genomes of actinobacterial strains from the NBC collection.</title>
        <authorList>
            <person name="Joergensen T.S."/>
            <person name="Alvarez Arevalo M."/>
            <person name="Sterndorff E.B."/>
            <person name="Faurdal D."/>
            <person name="Vuksanovic O."/>
            <person name="Mourched A.-S."/>
            <person name="Charusanti P."/>
            <person name="Shaw S."/>
            <person name="Blin K."/>
            <person name="Weber T."/>
        </authorList>
    </citation>
    <scope>NUCLEOTIDE SEQUENCE</scope>
    <source>
        <strain evidence="1">NBC_00189</strain>
    </source>
</reference>
<gene>
    <name evidence="1" type="ORF">OG288_01755</name>
</gene>
<protein>
    <recommendedName>
        <fullName evidence="3">HEAT repeat domain-containing protein</fullName>
    </recommendedName>
</protein>
<dbReference type="SUPFAM" id="SSF48371">
    <property type="entry name" value="ARM repeat"/>
    <property type="match status" value="1"/>
</dbReference>
<dbReference type="InterPro" id="IPR016024">
    <property type="entry name" value="ARM-type_fold"/>
</dbReference>
<dbReference type="Proteomes" id="UP001432166">
    <property type="component" value="Chromosome"/>
</dbReference>
<evidence type="ECO:0000313" key="1">
    <source>
        <dbReference type="EMBL" id="WTP47147.1"/>
    </source>
</evidence>
<dbReference type="InterPro" id="IPR011989">
    <property type="entry name" value="ARM-like"/>
</dbReference>
<name>A0ABZ1J697_9ACTN</name>
<evidence type="ECO:0000313" key="2">
    <source>
        <dbReference type="Proteomes" id="UP001432166"/>
    </source>
</evidence>
<dbReference type="RefSeq" id="WP_328936464.1">
    <property type="nucleotide sequence ID" value="NZ_CP108133.1"/>
</dbReference>
<dbReference type="EMBL" id="CP108133">
    <property type="protein sequence ID" value="WTP47147.1"/>
    <property type="molecule type" value="Genomic_DNA"/>
</dbReference>
<keyword evidence="2" id="KW-1185">Reference proteome</keyword>
<proteinExistence type="predicted"/>